<dbReference type="HAMAP" id="MF_02203">
    <property type="entry name" value="TolR"/>
    <property type="match status" value="1"/>
</dbReference>
<keyword evidence="8" id="KW-0131">Cell cycle</keyword>
<evidence type="ECO:0000256" key="7">
    <source>
        <dbReference type="ARBA" id="ARBA00023136"/>
    </source>
</evidence>
<dbReference type="NCBIfam" id="TIGR02801">
    <property type="entry name" value="tolR"/>
    <property type="match status" value="1"/>
</dbReference>
<keyword evidence="7 9" id="KW-0472">Membrane</keyword>
<dbReference type="AlphaFoldDB" id="A0A381NRW2"/>
<accession>A0A381NRW2</accession>
<proteinExistence type="inferred from homology"/>
<dbReference type="GO" id="GO:0015031">
    <property type="term" value="P:protein transport"/>
    <property type="evidence" value="ECO:0007669"/>
    <property type="project" value="InterPro"/>
</dbReference>
<protein>
    <recommendedName>
        <fullName evidence="11">Tol-Pal system protein TolR</fullName>
    </recommendedName>
</protein>
<dbReference type="GO" id="GO:0022857">
    <property type="term" value="F:transmembrane transporter activity"/>
    <property type="evidence" value="ECO:0007669"/>
    <property type="project" value="InterPro"/>
</dbReference>
<name>A0A381NRW2_9ZZZZ</name>
<sequence>MATRRKPMSEINVVPYIDVMLVLLVIFMATAPILTQGVEVNLPQKPSDPLSNDQDDPFIVSVRSDGAIFINVGMRDMEKEANRVTIFSLEDQATRIIAARPDVPVFVRADADLTYSEVIEIMTVLQKSGAESVGLITDPPDV</sequence>
<keyword evidence="2" id="KW-1003">Cell membrane</keyword>
<organism evidence="10">
    <name type="scientific">marine metagenome</name>
    <dbReference type="NCBI Taxonomy" id="408172"/>
    <lineage>
        <taxon>unclassified sequences</taxon>
        <taxon>metagenomes</taxon>
        <taxon>ecological metagenomes</taxon>
    </lineage>
</organism>
<dbReference type="InterPro" id="IPR003400">
    <property type="entry name" value="ExbD"/>
</dbReference>
<evidence type="ECO:0000256" key="8">
    <source>
        <dbReference type="ARBA" id="ARBA00023306"/>
    </source>
</evidence>
<keyword evidence="4" id="KW-0132">Cell division</keyword>
<keyword evidence="5 9" id="KW-0812">Transmembrane</keyword>
<reference evidence="10" key="1">
    <citation type="submission" date="2018-05" db="EMBL/GenBank/DDBJ databases">
        <authorList>
            <person name="Lanie J.A."/>
            <person name="Ng W.-L."/>
            <person name="Kazmierczak K.M."/>
            <person name="Andrzejewski T.M."/>
            <person name="Davidsen T.M."/>
            <person name="Wayne K.J."/>
            <person name="Tettelin H."/>
            <person name="Glass J.I."/>
            <person name="Rusch D."/>
            <person name="Podicherti R."/>
            <person name="Tsui H.-C.T."/>
            <person name="Winkler M.E."/>
        </authorList>
    </citation>
    <scope>NUCLEOTIDE SEQUENCE</scope>
</reference>
<dbReference type="GO" id="GO:0005886">
    <property type="term" value="C:plasma membrane"/>
    <property type="evidence" value="ECO:0007669"/>
    <property type="project" value="UniProtKB-SubCell"/>
</dbReference>
<dbReference type="PANTHER" id="PTHR30558">
    <property type="entry name" value="EXBD MEMBRANE COMPONENT OF PMF-DRIVEN MACROMOLECULE IMPORT SYSTEM"/>
    <property type="match status" value="1"/>
</dbReference>
<dbReference type="Gene3D" id="3.30.420.270">
    <property type="match status" value="1"/>
</dbReference>
<keyword evidence="3" id="KW-0997">Cell inner membrane</keyword>
<gene>
    <name evidence="10" type="ORF">METZ01_LOCUS10186</name>
</gene>
<keyword evidence="6 9" id="KW-1133">Transmembrane helix</keyword>
<evidence type="ECO:0000256" key="3">
    <source>
        <dbReference type="ARBA" id="ARBA00022519"/>
    </source>
</evidence>
<evidence type="ECO:0000313" key="10">
    <source>
        <dbReference type="EMBL" id="SUZ57332.1"/>
    </source>
</evidence>
<comment type="subcellular location">
    <subcellularLocation>
        <location evidence="1">Cell membrane</location>
        <topology evidence="1">Single-pass membrane protein</topology>
    </subcellularLocation>
</comment>
<evidence type="ECO:0000256" key="9">
    <source>
        <dbReference type="SAM" id="Phobius"/>
    </source>
</evidence>
<dbReference type="Pfam" id="PF02472">
    <property type="entry name" value="ExbD"/>
    <property type="match status" value="1"/>
</dbReference>
<dbReference type="EMBL" id="UINC01000555">
    <property type="protein sequence ID" value="SUZ57332.1"/>
    <property type="molecule type" value="Genomic_DNA"/>
</dbReference>
<evidence type="ECO:0008006" key="11">
    <source>
        <dbReference type="Google" id="ProtNLM"/>
    </source>
</evidence>
<evidence type="ECO:0000256" key="6">
    <source>
        <dbReference type="ARBA" id="ARBA00022989"/>
    </source>
</evidence>
<evidence type="ECO:0000256" key="1">
    <source>
        <dbReference type="ARBA" id="ARBA00004162"/>
    </source>
</evidence>
<evidence type="ECO:0000256" key="5">
    <source>
        <dbReference type="ARBA" id="ARBA00022692"/>
    </source>
</evidence>
<dbReference type="PANTHER" id="PTHR30558:SF7">
    <property type="entry name" value="TOL-PAL SYSTEM PROTEIN TOLR"/>
    <property type="match status" value="1"/>
</dbReference>
<feature type="transmembrane region" description="Helical" evidence="9">
    <location>
        <begin position="12"/>
        <end position="34"/>
    </location>
</feature>
<dbReference type="InterPro" id="IPR014168">
    <property type="entry name" value="Tol-Pal_TolR"/>
</dbReference>
<evidence type="ECO:0000256" key="4">
    <source>
        <dbReference type="ARBA" id="ARBA00022618"/>
    </source>
</evidence>
<dbReference type="GO" id="GO:0051301">
    <property type="term" value="P:cell division"/>
    <property type="evidence" value="ECO:0007669"/>
    <property type="project" value="UniProtKB-KW"/>
</dbReference>
<evidence type="ECO:0000256" key="2">
    <source>
        <dbReference type="ARBA" id="ARBA00022475"/>
    </source>
</evidence>